<dbReference type="SMART" id="SM00283">
    <property type="entry name" value="MA"/>
    <property type="match status" value="1"/>
</dbReference>
<dbReference type="AlphaFoldDB" id="A0A173TLV8"/>
<dbReference type="PROSITE" id="PS50111">
    <property type="entry name" value="CHEMOTAXIS_TRANSDUC_2"/>
    <property type="match status" value="1"/>
</dbReference>
<feature type="transmembrane region" description="Helical" evidence="4">
    <location>
        <begin position="14"/>
        <end position="32"/>
    </location>
</feature>
<keyword evidence="4" id="KW-1133">Transmembrane helix</keyword>
<evidence type="ECO:0000256" key="2">
    <source>
        <dbReference type="ARBA" id="ARBA00029447"/>
    </source>
</evidence>
<dbReference type="RefSeq" id="WP_055194096.1">
    <property type="nucleotide sequence ID" value="NZ_CABIYH010000010.1"/>
</dbReference>
<dbReference type="EMBL" id="CYXZ01000010">
    <property type="protein sequence ID" value="CUN02855.1"/>
    <property type="molecule type" value="Genomic_DNA"/>
</dbReference>
<dbReference type="PANTHER" id="PTHR43531:SF11">
    <property type="entry name" value="METHYL-ACCEPTING CHEMOTAXIS PROTEIN 3"/>
    <property type="match status" value="1"/>
</dbReference>
<keyword evidence="4" id="KW-0812">Transmembrane</keyword>
<keyword evidence="4" id="KW-0472">Membrane</keyword>
<dbReference type="PaxDb" id="166486-ERS852572_01587"/>
<evidence type="ECO:0000256" key="3">
    <source>
        <dbReference type="PROSITE-ProRule" id="PRU00284"/>
    </source>
</evidence>
<evidence type="ECO:0000259" key="5">
    <source>
        <dbReference type="PROSITE" id="PS50111"/>
    </source>
</evidence>
<dbReference type="OrthoDB" id="9807021at2"/>
<feature type="transmembrane region" description="Helical" evidence="4">
    <location>
        <begin position="149"/>
        <end position="167"/>
    </location>
</feature>
<feature type="transmembrane region" description="Helical" evidence="4">
    <location>
        <begin position="44"/>
        <end position="63"/>
    </location>
</feature>
<reference evidence="6 7" key="1">
    <citation type="submission" date="2015-09" db="EMBL/GenBank/DDBJ databases">
        <authorList>
            <consortium name="Pathogen Informatics"/>
        </authorList>
    </citation>
    <scope>NUCLEOTIDE SEQUENCE [LARGE SCALE GENOMIC DNA]</scope>
    <source>
        <strain evidence="6 7">2789STDY5834960</strain>
    </source>
</reference>
<dbReference type="GO" id="GO:0006935">
    <property type="term" value="P:chemotaxis"/>
    <property type="evidence" value="ECO:0007669"/>
    <property type="project" value="UniProtKB-KW"/>
</dbReference>
<dbReference type="PANTHER" id="PTHR43531">
    <property type="entry name" value="PROTEIN ICFG"/>
    <property type="match status" value="1"/>
</dbReference>
<dbReference type="Proteomes" id="UP000095350">
    <property type="component" value="Unassembled WGS sequence"/>
</dbReference>
<dbReference type="Pfam" id="PF00015">
    <property type="entry name" value="MCPsignal"/>
    <property type="match status" value="1"/>
</dbReference>
<organism evidence="6 7">
    <name type="scientific">Roseburia intestinalis</name>
    <dbReference type="NCBI Taxonomy" id="166486"/>
    <lineage>
        <taxon>Bacteria</taxon>
        <taxon>Bacillati</taxon>
        <taxon>Bacillota</taxon>
        <taxon>Clostridia</taxon>
        <taxon>Lachnospirales</taxon>
        <taxon>Lachnospiraceae</taxon>
        <taxon>Roseburia</taxon>
    </lineage>
</organism>
<accession>A0A173TLV8</accession>
<dbReference type="GO" id="GO:0005886">
    <property type="term" value="C:plasma membrane"/>
    <property type="evidence" value="ECO:0007669"/>
    <property type="project" value="TreeGrafter"/>
</dbReference>
<dbReference type="InterPro" id="IPR004090">
    <property type="entry name" value="Chemotax_Me-accpt_rcpt"/>
</dbReference>
<evidence type="ECO:0000313" key="6">
    <source>
        <dbReference type="EMBL" id="CUN02855.1"/>
    </source>
</evidence>
<dbReference type="GO" id="GO:0004888">
    <property type="term" value="F:transmembrane signaling receptor activity"/>
    <property type="evidence" value="ECO:0007669"/>
    <property type="project" value="InterPro"/>
</dbReference>
<dbReference type="Pfam" id="PF07238">
    <property type="entry name" value="PilZ"/>
    <property type="match status" value="1"/>
</dbReference>
<dbReference type="SUPFAM" id="SSF58104">
    <property type="entry name" value="Methyl-accepting chemotaxis protein (MCP) signaling domain"/>
    <property type="match status" value="1"/>
</dbReference>
<name>A0A173TLV8_9FIRM</name>
<feature type="domain" description="Methyl-accepting transducer" evidence="5">
    <location>
        <begin position="212"/>
        <end position="448"/>
    </location>
</feature>
<dbReference type="GO" id="GO:0007165">
    <property type="term" value="P:signal transduction"/>
    <property type="evidence" value="ECO:0007669"/>
    <property type="project" value="UniProtKB-KW"/>
</dbReference>
<keyword evidence="1" id="KW-0145">Chemotaxis</keyword>
<dbReference type="SUPFAM" id="SSF141371">
    <property type="entry name" value="PilZ domain-like"/>
    <property type="match status" value="1"/>
</dbReference>
<dbReference type="GO" id="GO:0035438">
    <property type="term" value="F:cyclic-di-GMP binding"/>
    <property type="evidence" value="ECO:0007669"/>
    <property type="project" value="InterPro"/>
</dbReference>
<sequence>MEYNESYFKAKSNAKARTVWLILIAIMTLSYGSETSQGLHSAKYYTTFLLMAWVPFFIGILVLKINGKASSVYKEIVAVGYGSFYTYVILTTDSAIAFGYILPLTSMLILFKDRKYMIRCGIANEIIVIVHLVLHNMYGINPSIVLNDYYLQISTILLCYICYVVSIDHLNESDGALVNSIRDNLDRVVTTVGQVKGASSSIVDGVTVVRELADENKQGADSVVKSMEELTQNNDILYTKTMSSMDKTSDINMQVQNVAALIEKMVNLIQESIEHANLSAEELADVVTTTNTMADLSAHVEQVLENFKQDFDMVKEETGTIEGITFQTNLLALNASIEAARAGAAGKGFAVVADQIQGLSVETKNSSGRIRDALTHLDETSGKMTQSITQTLELIQTTREKLTLVKDSVTSITNDSTTLGENIKVIDGAMKDVESSNHDMVDNMKQVCDTMDVMTKCINQSDDVSRTMLSKYEESAINVNKIETIVGKLMGELGTGGFMGIGDARPGMKVILIAKNGSSSFTAHGEVTESLDGGITARLHVPSGSSIDTRNRNFTYELQISVTNALYIWENAEITTMRGQSSDMYKITVTTNPKVVNRRKYPRMPISNKCTITVKQNGKQYNGQMINISAGGFAFSVRDNFFSSAIGSDITLSIPDLPVENARQLEGHIIRSTDNENVFIVGCRMPEDNTAVEQYVQNNYQGE</sequence>
<dbReference type="InterPro" id="IPR051310">
    <property type="entry name" value="MCP_chemotaxis"/>
</dbReference>
<dbReference type="STRING" id="166486.ERS852572_01587"/>
<proteinExistence type="inferred from homology"/>
<evidence type="ECO:0000256" key="4">
    <source>
        <dbReference type="SAM" id="Phobius"/>
    </source>
</evidence>
<dbReference type="InterPro" id="IPR009875">
    <property type="entry name" value="PilZ_domain"/>
</dbReference>
<comment type="similarity">
    <text evidence="2">Belongs to the methyl-accepting chemotaxis (MCP) protein family.</text>
</comment>
<feature type="transmembrane region" description="Helical" evidence="4">
    <location>
        <begin position="116"/>
        <end position="137"/>
    </location>
</feature>
<feature type="transmembrane region" description="Helical" evidence="4">
    <location>
        <begin position="84"/>
        <end position="110"/>
    </location>
</feature>
<gene>
    <name evidence="6" type="primary">mcp2_2</name>
    <name evidence="6" type="ORF">ERS852572_01587</name>
</gene>
<dbReference type="Gene3D" id="2.40.10.220">
    <property type="entry name" value="predicted glycosyltransferase like domains"/>
    <property type="match status" value="1"/>
</dbReference>
<keyword evidence="3" id="KW-0807">Transducer</keyword>
<evidence type="ECO:0000313" key="7">
    <source>
        <dbReference type="Proteomes" id="UP000095350"/>
    </source>
</evidence>
<dbReference type="InterPro" id="IPR004089">
    <property type="entry name" value="MCPsignal_dom"/>
</dbReference>
<protein>
    <submittedName>
        <fullName evidence="6">Methyl-accepting chemotaxis protein 2</fullName>
    </submittedName>
</protein>
<dbReference type="PRINTS" id="PR00260">
    <property type="entry name" value="CHEMTRNSDUCR"/>
</dbReference>
<dbReference type="Gene3D" id="1.10.287.950">
    <property type="entry name" value="Methyl-accepting chemotaxis protein"/>
    <property type="match status" value="1"/>
</dbReference>
<evidence type="ECO:0000256" key="1">
    <source>
        <dbReference type="ARBA" id="ARBA00022500"/>
    </source>
</evidence>